<dbReference type="GO" id="GO:0016020">
    <property type="term" value="C:membrane"/>
    <property type="evidence" value="ECO:0007669"/>
    <property type="project" value="TreeGrafter"/>
</dbReference>
<gene>
    <name evidence="3" type="ORF">GO755_12570</name>
</gene>
<dbReference type="InterPro" id="IPR029058">
    <property type="entry name" value="AB_hydrolase_fold"/>
</dbReference>
<organism evidence="3 4">
    <name type="scientific">Spirosoma arboris</name>
    <dbReference type="NCBI Taxonomy" id="2682092"/>
    <lineage>
        <taxon>Bacteria</taxon>
        <taxon>Pseudomonadati</taxon>
        <taxon>Bacteroidota</taxon>
        <taxon>Cytophagia</taxon>
        <taxon>Cytophagales</taxon>
        <taxon>Cytophagaceae</taxon>
        <taxon>Spirosoma</taxon>
    </lineage>
</organism>
<comment type="caution">
    <text evidence="3">The sequence shown here is derived from an EMBL/GenBank/DDBJ whole genome shotgun (WGS) entry which is preliminary data.</text>
</comment>
<keyword evidence="4" id="KW-1185">Reference proteome</keyword>
<dbReference type="Proteomes" id="UP000436006">
    <property type="component" value="Unassembled WGS sequence"/>
</dbReference>
<keyword evidence="3" id="KW-0378">Hydrolase</keyword>
<evidence type="ECO:0000313" key="4">
    <source>
        <dbReference type="Proteomes" id="UP000436006"/>
    </source>
</evidence>
<dbReference type="EMBL" id="WPIN01000004">
    <property type="protein sequence ID" value="MVM30868.1"/>
    <property type="molecule type" value="Genomic_DNA"/>
</dbReference>
<accession>A0A7K1SB19</accession>
<feature type="domain" description="AB hydrolase-1" evidence="1">
    <location>
        <begin position="83"/>
        <end position="236"/>
    </location>
</feature>
<dbReference type="InterPro" id="IPR013595">
    <property type="entry name" value="Pept_S33_TAP-like_C"/>
</dbReference>
<reference evidence="3 4" key="1">
    <citation type="submission" date="2019-12" db="EMBL/GenBank/DDBJ databases">
        <title>Spirosoma sp. HMF4905 genome sequencing and assembly.</title>
        <authorList>
            <person name="Kang H."/>
            <person name="Cha I."/>
            <person name="Kim H."/>
            <person name="Joh K."/>
        </authorList>
    </citation>
    <scope>NUCLEOTIDE SEQUENCE [LARGE SCALE GENOMIC DNA]</scope>
    <source>
        <strain evidence="3 4">HMF4905</strain>
    </source>
</reference>
<proteinExistence type="predicted"/>
<dbReference type="Pfam" id="PF00561">
    <property type="entry name" value="Abhydrolase_1"/>
    <property type="match status" value="1"/>
</dbReference>
<dbReference type="PANTHER" id="PTHR43798:SF27">
    <property type="entry name" value="HYDROLASE ALPHA_BETA HYDROLASE FOLD FAMILY"/>
    <property type="match status" value="1"/>
</dbReference>
<evidence type="ECO:0000259" key="1">
    <source>
        <dbReference type="Pfam" id="PF00561"/>
    </source>
</evidence>
<protein>
    <submittedName>
        <fullName evidence="3">Alpha/beta fold hydrolase</fullName>
    </submittedName>
</protein>
<dbReference type="GO" id="GO:0016787">
    <property type="term" value="F:hydrolase activity"/>
    <property type="evidence" value="ECO:0007669"/>
    <property type="project" value="UniProtKB-KW"/>
</dbReference>
<feature type="domain" description="Peptidase S33 tripeptidyl aminopeptidase-like C-terminal" evidence="2">
    <location>
        <begin position="384"/>
        <end position="447"/>
    </location>
</feature>
<evidence type="ECO:0000313" key="3">
    <source>
        <dbReference type="EMBL" id="MVM30868.1"/>
    </source>
</evidence>
<dbReference type="InterPro" id="IPR000073">
    <property type="entry name" value="AB_hydrolase_1"/>
</dbReference>
<dbReference type="Pfam" id="PF08386">
    <property type="entry name" value="Abhydrolase_4"/>
    <property type="match status" value="1"/>
</dbReference>
<evidence type="ECO:0000259" key="2">
    <source>
        <dbReference type="Pfam" id="PF08386"/>
    </source>
</evidence>
<dbReference type="Gene3D" id="3.40.50.1820">
    <property type="entry name" value="alpha/beta hydrolase"/>
    <property type="match status" value="1"/>
</dbReference>
<name>A0A7K1SB19_9BACT</name>
<sequence>MNRSSMRACLLVVLLLSITYVKGQPGVVRTLEPCACPVPIDSSFHTRCAYLIVPENRKKNNGKTIKLPFILVESKNPNKKKDPLLFTGGGPGGSSLGWARGATQSPLINDRNCIAFEQRGTYFALPRLQGTELDDAIRESYRKNLNKDSMMVVGVKRYKKALEAKGIDLSGYNTDETVADIHDLLATLRVDSVNLQGISYSGGLMLAVLQKDPSKVRSLILDSPLPTFVPIDEDEPANFNESLNILFGHVEKDSTNKALYGNLKEKFQRYFSSIGAKAFYIPYVEKGTTDTLRIQYTRRDLLGVLVNTQMKHIPYTITEMIKGNHYPYIKRVLDDIFEHSTAPSGMRISVYCADQTAYHSEKVLQQLYDTYPYLKGYHINDVYKELCDCWQVPPIKPETKQPFYSNKPALLADGELDNACRPLYIDQIHHYMPNSQRLLFTNRAHGVGGEDMTRFTQLFLTNPYRKIESGKKEIITY</sequence>
<dbReference type="AlphaFoldDB" id="A0A7K1SB19"/>
<dbReference type="RefSeq" id="WP_157585211.1">
    <property type="nucleotide sequence ID" value="NZ_WPIN01000004.1"/>
</dbReference>
<dbReference type="SUPFAM" id="SSF53474">
    <property type="entry name" value="alpha/beta-Hydrolases"/>
    <property type="match status" value="1"/>
</dbReference>
<dbReference type="PANTHER" id="PTHR43798">
    <property type="entry name" value="MONOACYLGLYCEROL LIPASE"/>
    <property type="match status" value="1"/>
</dbReference>
<dbReference type="InterPro" id="IPR050266">
    <property type="entry name" value="AB_hydrolase_sf"/>
</dbReference>